<evidence type="ECO:0000313" key="2">
    <source>
        <dbReference type="Proteomes" id="UP000269265"/>
    </source>
</evidence>
<accession>A0A3R8SYN9</accession>
<reference evidence="1 2" key="1">
    <citation type="submission" date="2018-12" db="EMBL/GenBank/DDBJ databases">
        <title>The whole draft genome of Aquabacterium sp. SJQ9.</title>
        <authorList>
            <person name="Sun L."/>
            <person name="Gao X."/>
            <person name="Chen W."/>
            <person name="Huang K."/>
        </authorList>
    </citation>
    <scope>NUCLEOTIDE SEQUENCE [LARGE SCALE GENOMIC DNA]</scope>
    <source>
        <strain evidence="1 2">SJQ9</strain>
    </source>
</reference>
<keyword evidence="2" id="KW-1185">Reference proteome</keyword>
<dbReference type="AlphaFoldDB" id="A0A3R8SYN9"/>
<proteinExistence type="predicted"/>
<dbReference type="Proteomes" id="UP000269265">
    <property type="component" value="Unassembled WGS sequence"/>
</dbReference>
<dbReference type="RefSeq" id="WP_125245418.1">
    <property type="nucleotide sequence ID" value="NZ_RSED01000030.1"/>
</dbReference>
<name>A0A3R8SYN9_9BURK</name>
<organism evidence="1 2">
    <name type="scientific">Aquabacterium soli</name>
    <dbReference type="NCBI Taxonomy" id="2493092"/>
    <lineage>
        <taxon>Bacteria</taxon>
        <taxon>Pseudomonadati</taxon>
        <taxon>Pseudomonadota</taxon>
        <taxon>Betaproteobacteria</taxon>
        <taxon>Burkholderiales</taxon>
        <taxon>Aquabacterium</taxon>
    </lineage>
</organism>
<evidence type="ECO:0000313" key="1">
    <source>
        <dbReference type="EMBL" id="RRS00996.1"/>
    </source>
</evidence>
<sequence length="85" mass="9814">MSTHPFFHEASDAVRFWVHIDAQWIGASIARQVLHYRYRPNVTGEDPMETYLCHVPAIEEAVRQRVKKGAREPVMVREVDLVATP</sequence>
<comment type="caution">
    <text evidence="1">The sequence shown here is derived from an EMBL/GenBank/DDBJ whole genome shotgun (WGS) entry which is preliminary data.</text>
</comment>
<dbReference type="EMBL" id="RSED01000030">
    <property type="protein sequence ID" value="RRS00996.1"/>
    <property type="molecule type" value="Genomic_DNA"/>
</dbReference>
<protein>
    <submittedName>
        <fullName evidence="1">DUF1488 family protein</fullName>
    </submittedName>
</protein>
<dbReference type="OrthoDB" id="9153594at2"/>
<gene>
    <name evidence="1" type="ORF">EIP75_22340</name>
</gene>